<keyword evidence="2" id="KW-1185">Reference proteome</keyword>
<dbReference type="Proteomes" id="UP001056120">
    <property type="component" value="Linkage Group LG24"/>
</dbReference>
<sequence length="99" mass="10268">MDQIPSHRRYLAQEPLFQSFPPTFVSGGPFLSEPMGLSAFSPAIDAGGSLVDAFVVLNLSRAMYADPPPEFVQNTFSGQIGSSAGAGDGGDGGDVFSLV</sequence>
<comment type="caution">
    <text evidence="1">The sequence shown here is derived from an EMBL/GenBank/DDBJ whole genome shotgun (WGS) entry which is preliminary data.</text>
</comment>
<gene>
    <name evidence="1" type="ORF">L1987_71196</name>
</gene>
<reference evidence="1 2" key="2">
    <citation type="journal article" date="2022" name="Mol. Ecol. Resour.">
        <title>The genomes of chicory, endive, great burdock and yacon provide insights into Asteraceae paleo-polyploidization history and plant inulin production.</title>
        <authorList>
            <person name="Fan W."/>
            <person name="Wang S."/>
            <person name="Wang H."/>
            <person name="Wang A."/>
            <person name="Jiang F."/>
            <person name="Liu H."/>
            <person name="Zhao H."/>
            <person name="Xu D."/>
            <person name="Zhang Y."/>
        </authorList>
    </citation>
    <scope>NUCLEOTIDE SEQUENCE [LARGE SCALE GENOMIC DNA]</scope>
    <source>
        <strain evidence="2">cv. Yunnan</strain>
        <tissue evidence="1">Leaves</tissue>
    </source>
</reference>
<dbReference type="EMBL" id="CM042041">
    <property type="protein sequence ID" value="KAI3712636.1"/>
    <property type="molecule type" value="Genomic_DNA"/>
</dbReference>
<evidence type="ECO:0000313" key="1">
    <source>
        <dbReference type="EMBL" id="KAI3712636.1"/>
    </source>
</evidence>
<name>A0ACB9ASE9_9ASTR</name>
<reference evidence="2" key="1">
    <citation type="journal article" date="2022" name="Mol. Ecol. Resour.">
        <title>The genomes of chicory, endive, great burdock and yacon provide insights into Asteraceae palaeo-polyploidization history and plant inulin production.</title>
        <authorList>
            <person name="Fan W."/>
            <person name="Wang S."/>
            <person name="Wang H."/>
            <person name="Wang A."/>
            <person name="Jiang F."/>
            <person name="Liu H."/>
            <person name="Zhao H."/>
            <person name="Xu D."/>
            <person name="Zhang Y."/>
        </authorList>
    </citation>
    <scope>NUCLEOTIDE SEQUENCE [LARGE SCALE GENOMIC DNA]</scope>
    <source>
        <strain evidence="2">cv. Yunnan</strain>
    </source>
</reference>
<proteinExistence type="predicted"/>
<protein>
    <submittedName>
        <fullName evidence="1">Uncharacterized protein</fullName>
    </submittedName>
</protein>
<organism evidence="1 2">
    <name type="scientific">Smallanthus sonchifolius</name>
    <dbReference type="NCBI Taxonomy" id="185202"/>
    <lineage>
        <taxon>Eukaryota</taxon>
        <taxon>Viridiplantae</taxon>
        <taxon>Streptophyta</taxon>
        <taxon>Embryophyta</taxon>
        <taxon>Tracheophyta</taxon>
        <taxon>Spermatophyta</taxon>
        <taxon>Magnoliopsida</taxon>
        <taxon>eudicotyledons</taxon>
        <taxon>Gunneridae</taxon>
        <taxon>Pentapetalae</taxon>
        <taxon>asterids</taxon>
        <taxon>campanulids</taxon>
        <taxon>Asterales</taxon>
        <taxon>Asteraceae</taxon>
        <taxon>Asteroideae</taxon>
        <taxon>Heliantheae alliance</taxon>
        <taxon>Millerieae</taxon>
        <taxon>Smallanthus</taxon>
    </lineage>
</organism>
<accession>A0ACB9ASE9</accession>
<evidence type="ECO:0000313" key="2">
    <source>
        <dbReference type="Proteomes" id="UP001056120"/>
    </source>
</evidence>